<feature type="compositionally biased region" description="Polar residues" evidence="1">
    <location>
        <begin position="394"/>
        <end position="417"/>
    </location>
</feature>
<organism evidence="3 4">
    <name type="scientific">Marasmius oreades</name>
    <name type="common">fairy-ring Marasmius</name>
    <dbReference type="NCBI Taxonomy" id="181124"/>
    <lineage>
        <taxon>Eukaryota</taxon>
        <taxon>Fungi</taxon>
        <taxon>Dikarya</taxon>
        <taxon>Basidiomycota</taxon>
        <taxon>Agaricomycotina</taxon>
        <taxon>Agaricomycetes</taxon>
        <taxon>Agaricomycetidae</taxon>
        <taxon>Agaricales</taxon>
        <taxon>Marasmiineae</taxon>
        <taxon>Marasmiaceae</taxon>
        <taxon>Marasmius</taxon>
    </lineage>
</organism>
<reference evidence="3" key="1">
    <citation type="journal article" date="2021" name="Genome Biol. Evol.">
        <title>The assembled and annotated genome of the fairy-ring fungus Marasmius oreades.</title>
        <authorList>
            <person name="Hiltunen M."/>
            <person name="Ament-Velasquez S.L."/>
            <person name="Johannesson H."/>
        </authorList>
    </citation>
    <scope>NUCLEOTIDE SEQUENCE</scope>
    <source>
        <strain evidence="3">03SP1</strain>
    </source>
</reference>
<evidence type="ECO:0000256" key="2">
    <source>
        <dbReference type="SAM" id="Phobius"/>
    </source>
</evidence>
<keyword evidence="2" id="KW-1133">Transmembrane helix</keyword>
<feature type="compositionally biased region" description="Polar residues" evidence="1">
    <location>
        <begin position="461"/>
        <end position="471"/>
    </location>
</feature>
<accession>A0A9P7V527</accession>
<dbReference type="SUPFAM" id="SSF48208">
    <property type="entry name" value="Six-hairpin glycosidases"/>
    <property type="match status" value="1"/>
</dbReference>
<feature type="region of interest" description="Disordered" evidence="1">
    <location>
        <begin position="393"/>
        <end position="424"/>
    </location>
</feature>
<dbReference type="RefSeq" id="XP_043016722.1">
    <property type="nucleotide sequence ID" value="XM_043148008.1"/>
</dbReference>
<dbReference type="AlphaFoldDB" id="A0A9P7V527"/>
<feature type="region of interest" description="Disordered" evidence="1">
    <location>
        <begin position="449"/>
        <end position="471"/>
    </location>
</feature>
<name>A0A9P7V527_9AGAR</name>
<feature type="transmembrane region" description="Helical" evidence="2">
    <location>
        <begin position="295"/>
        <end position="322"/>
    </location>
</feature>
<keyword evidence="4" id="KW-1185">Reference proteome</keyword>
<protein>
    <submittedName>
        <fullName evidence="3">Uncharacterized protein</fullName>
    </submittedName>
</protein>
<feature type="region of interest" description="Disordered" evidence="1">
    <location>
        <begin position="270"/>
        <end position="291"/>
    </location>
</feature>
<dbReference type="GeneID" id="66071100"/>
<evidence type="ECO:0000256" key="1">
    <source>
        <dbReference type="SAM" id="MobiDB-lite"/>
    </source>
</evidence>
<proteinExistence type="predicted"/>
<dbReference type="Proteomes" id="UP001049176">
    <property type="component" value="Chromosome 1"/>
</dbReference>
<dbReference type="GO" id="GO:0005975">
    <property type="term" value="P:carbohydrate metabolic process"/>
    <property type="evidence" value="ECO:0007669"/>
    <property type="project" value="InterPro"/>
</dbReference>
<evidence type="ECO:0000313" key="3">
    <source>
        <dbReference type="EMBL" id="KAG7100252.1"/>
    </source>
</evidence>
<keyword evidence="2" id="KW-0812">Transmembrane</keyword>
<gene>
    <name evidence="3" type="ORF">E1B28_002024</name>
</gene>
<sequence>MAERFWDIGRKYCISDENIESKKIATKSSTLRTDCDGKSLLGGVFESNNSTEGPLECRATASFFTLSALLAELTSNTTYTKAANQSLQFLQTFCYFPRANGPENEKPIHALDNDPPCHGNVFLQWFPDTGFIIEGLSILVSVTNDTATADLLKDAINSSTVYREDQRSDGVIHLSGIPPGFPLNDPYLVRGLATAYKRNQEPSMSEYIRGFIDIQYGFLLDNSTLTESNVYVDPASGPPQRLPLGYISPINQSNAAMVFVQAIGLDNSNSTTSNGGAAPDPNRPEPKPKKSSGPLIGAIVGGGVGGFLFLGLLAGLLACYCVRRRRRGLKMPSMFLTSPFRLPESLNETGGMVSPTTIRRKHRSWNAQRSSFIPMTSPISPTSPVREKYRVNVNLPSHSSSQTRRSVATSGDDSPTVTVPPEVHHDPHARFHAMSIPEMFRILHARFQGESGDREVPPPSYVQSQVGSTSS</sequence>
<keyword evidence="2" id="KW-0472">Membrane</keyword>
<dbReference type="EMBL" id="CM032181">
    <property type="protein sequence ID" value="KAG7100252.1"/>
    <property type="molecule type" value="Genomic_DNA"/>
</dbReference>
<dbReference type="InterPro" id="IPR008928">
    <property type="entry name" value="6-hairpin_glycosidase_sf"/>
</dbReference>
<dbReference type="KEGG" id="more:E1B28_002024"/>
<evidence type="ECO:0000313" key="4">
    <source>
        <dbReference type="Proteomes" id="UP001049176"/>
    </source>
</evidence>
<dbReference type="OrthoDB" id="3068171at2759"/>
<comment type="caution">
    <text evidence="3">The sequence shown here is derived from an EMBL/GenBank/DDBJ whole genome shotgun (WGS) entry which is preliminary data.</text>
</comment>